<dbReference type="Proteomes" id="UP000053354">
    <property type="component" value="Chromosome"/>
</dbReference>
<dbReference type="KEGG" id="pll:I858_011230"/>
<evidence type="ECO:0000313" key="2">
    <source>
        <dbReference type="Proteomes" id="UP000053354"/>
    </source>
</evidence>
<dbReference type="AlphaFoldDB" id="A0A1B1S2Z5"/>
<organism evidence="1 2">
    <name type="scientific">Planococcus versutus</name>
    <dbReference type="NCBI Taxonomy" id="1302659"/>
    <lineage>
        <taxon>Bacteria</taxon>
        <taxon>Bacillati</taxon>
        <taxon>Bacillota</taxon>
        <taxon>Bacilli</taxon>
        <taxon>Bacillales</taxon>
        <taxon>Caryophanaceae</taxon>
        <taxon>Planococcus</taxon>
    </lineage>
</organism>
<keyword evidence="2" id="KW-1185">Reference proteome</keyword>
<proteinExistence type="predicted"/>
<dbReference type="OrthoDB" id="9801392at2"/>
<dbReference type="EMBL" id="CP016540">
    <property type="protein sequence ID" value="ANU27560.1"/>
    <property type="molecule type" value="Genomic_DNA"/>
</dbReference>
<reference evidence="1" key="1">
    <citation type="submission" date="2016-10" db="EMBL/GenBank/DDBJ databases">
        <authorList>
            <person name="See-Too W.S."/>
        </authorList>
    </citation>
    <scope>NUCLEOTIDE SEQUENCE</scope>
    <source>
        <strain evidence="1">L10.15</strain>
    </source>
</reference>
<protein>
    <submittedName>
        <fullName evidence="1">Uncharacterized protein</fullName>
    </submittedName>
</protein>
<gene>
    <name evidence="1" type="ORF">I858_011230</name>
</gene>
<sequence length="97" mass="10994">MDSKTWVDYISAMVNLYGIVPFEQVANVISSQNKESIAVEEIKAWIQDPFAGGLAKAALQNRFVYEYGGGFFVGEWIMEFEAFDEHWLAQQVEIAPL</sequence>
<dbReference type="RefSeq" id="WP_049695193.1">
    <property type="nucleotide sequence ID" value="NZ_CP016540.2"/>
</dbReference>
<evidence type="ECO:0000313" key="1">
    <source>
        <dbReference type="EMBL" id="ANU27560.1"/>
    </source>
</evidence>
<name>A0A1B1S2Z5_9BACL</name>
<accession>A0A1B1S2Z5</accession>